<dbReference type="SUPFAM" id="SSF48403">
    <property type="entry name" value="Ankyrin repeat"/>
    <property type="match status" value="1"/>
</dbReference>
<keyword evidence="1" id="KW-0040">ANK repeat</keyword>
<evidence type="ECO:0000313" key="3">
    <source>
        <dbReference type="EMBL" id="MFK2878431.1"/>
    </source>
</evidence>
<comment type="caution">
    <text evidence="3">The sequence shown here is derived from an EMBL/GenBank/DDBJ whole genome shotgun (WGS) entry which is preliminary data.</text>
</comment>
<name>A0ABW8JBE6_9GAMM</name>
<dbReference type="InterPro" id="IPR002110">
    <property type="entry name" value="Ankyrin_rpt"/>
</dbReference>
<accession>A0ABW8JBE6</accession>
<dbReference type="Gene3D" id="1.25.40.20">
    <property type="entry name" value="Ankyrin repeat-containing domain"/>
    <property type="match status" value="1"/>
</dbReference>
<gene>
    <name evidence="3" type="ORF">ISP25_15250</name>
</gene>
<dbReference type="InterPro" id="IPR036770">
    <property type="entry name" value="Ankyrin_rpt-contain_sf"/>
</dbReference>
<sequence length="62" mass="6864">MKHAAANGSLDLIKALLDAGADPYQADTKGHRAIDYLLGYGPTPPNSRLNERQRQRAAQWLF</sequence>
<evidence type="ECO:0000256" key="2">
    <source>
        <dbReference type="SAM" id="MobiDB-lite"/>
    </source>
</evidence>
<dbReference type="PROSITE" id="PS50088">
    <property type="entry name" value="ANK_REPEAT"/>
    <property type="match status" value="1"/>
</dbReference>
<dbReference type="Pfam" id="PF00023">
    <property type="entry name" value="Ank"/>
    <property type="match status" value="1"/>
</dbReference>
<dbReference type="RefSeq" id="WP_404616323.1">
    <property type="nucleotide sequence ID" value="NZ_JADIKK010000008.1"/>
</dbReference>
<dbReference type="EMBL" id="JADIKK010000008">
    <property type="protein sequence ID" value="MFK2878431.1"/>
    <property type="molecule type" value="Genomic_DNA"/>
</dbReference>
<protein>
    <submittedName>
        <fullName evidence="3">Ankyrin repeat domain-containing protein</fullName>
    </submittedName>
</protein>
<feature type="region of interest" description="Disordered" evidence="2">
    <location>
        <begin position="42"/>
        <end position="62"/>
    </location>
</feature>
<dbReference type="Proteomes" id="UP001620339">
    <property type="component" value="Unassembled WGS sequence"/>
</dbReference>
<organism evidence="3 4">
    <name type="scientific">Rhodanobacter hydrolyticus</name>
    <dbReference type="NCBI Taxonomy" id="2250595"/>
    <lineage>
        <taxon>Bacteria</taxon>
        <taxon>Pseudomonadati</taxon>
        <taxon>Pseudomonadota</taxon>
        <taxon>Gammaproteobacteria</taxon>
        <taxon>Lysobacterales</taxon>
        <taxon>Rhodanobacteraceae</taxon>
        <taxon>Rhodanobacter</taxon>
    </lineage>
</organism>
<feature type="repeat" description="ANK" evidence="1">
    <location>
        <begin position="1"/>
        <end position="28"/>
    </location>
</feature>
<proteinExistence type="predicted"/>
<keyword evidence="4" id="KW-1185">Reference proteome</keyword>
<evidence type="ECO:0000313" key="4">
    <source>
        <dbReference type="Proteomes" id="UP001620339"/>
    </source>
</evidence>
<reference evidence="3 4" key="1">
    <citation type="submission" date="2020-10" db="EMBL/GenBank/DDBJ databases">
        <title>Phylogeny of dyella-like bacteria.</title>
        <authorList>
            <person name="Fu J."/>
        </authorList>
    </citation>
    <scope>NUCLEOTIDE SEQUENCE [LARGE SCALE GENOMIC DNA]</scope>
    <source>
        <strain evidence="3 4">KACC 19113</strain>
    </source>
</reference>
<evidence type="ECO:0000256" key="1">
    <source>
        <dbReference type="PROSITE-ProRule" id="PRU00023"/>
    </source>
</evidence>